<dbReference type="EMBL" id="BMRE01000010">
    <property type="protein sequence ID" value="GGU35501.1"/>
    <property type="molecule type" value="Genomic_DNA"/>
</dbReference>
<proteinExistence type="predicted"/>
<name>A0ABQ2UHV8_9PSEU</name>
<keyword evidence="2" id="KW-1185">Reference proteome</keyword>
<evidence type="ECO:0000313" key="1">
    <source>
        <dbReference type="EMBL" id="GGU35501.1"/>
    </source>
</evidence>
<organism evidence="1 2">
    <name type="scientific">Lentzea flava</name>
    <dbReference type="NCBI Taxonomy" id="103732"/>
    <lineage>
        <taxon>Bacteria</taxon>
        <taxon>Bacillati</taxon>
        <taxon>Actinomycetota</taxon>
        <taxon>Actinomycetes</taxon>
        <taxon>Pseudonocardiales</taxon>
        <taxon>Pseudonocardiaceae</taxon>
        <taxon>Lentzea</taxon>
    </lineage>
</organism>
<accession>A0ABQ2UHV8</accession>
<reference evidence="2" key="1">
    <citation type="journal article" date="2019" name="Int. J. Syst. Evol. Microbiol.">
        <title>The Global Catalogue of Microorganisms (GCM) 10K type strain sequencing project: providing services to taxonomists for standard genome sequencing and annotation.</title>
        <authorList>
            <consortium name="The Broad Institute Genomics Platform"/>
            <consortium name="The Broad Institute Genome Sequencing Center for Infectious Disease"/>
            <person name="Wu L."/>
            <person name="Ma J."/>
        </authorList>
    </citation>
    <scope>NUCLEOTIDE SEQUENCE [LARGE SCALE GENOMIC DNA]</scope>
    <source>
        <strain evidence="2">JCM 3296</strain>
    </source>
</reference>
<dbReference type="RefSeq" id="WP_268247624.1">
    <property type="nucleotide sequence ID" value="NZ_BMRE01000010.1"/>
</dbReference>
<protein>
    <submittedName>
        <fullName evidence="1">Uncharacterized protein</fullName>
    </submittedName>
</protein>
<comment type="caution">
    <text evidence="1">The sequence shown here is derived from an EMBL/GenBank/DDBJ whole genome shotgun (WGS) entry which is preliminary data.</text>
</comment>
<evidence type="ECO:0000313" key="2">
    <source>
        <dbReference type="Proteomes" id="UP000649573"/>
    </source>
</evidence>
<sequence>MTRLFITTARYGLRRPTLHDGALFAVDVDIPGRPADEYVPAQS</sequence>
<dbReference type="Proteomes" id="UP000649573">
    <property type="component" value="Unassembled WGS sequence"/>
</dbReference>
<gene>
    <name evidence="1" type="ORF">GCM10010178_29620</name>
</gene>